<reference evidence="1" key="1">
    <citation type="journal article" date="2021" name="New Phytol.">
        <title>Evolutionary innovations through gain and loss of genes in the ectomycorrhizal Boletales.</title>
        <authorList>
            <person name="Wu G."/>
            <person name="Miyauchi S."/>
            <person name="Morin E."/>
            <person name="Kuo A."/>
            <person name="Drula E."/>
            <person name="Varga T."/>
            <person name="Kohler A."/>
            <person name="Feng B."/>
            <person name="Cao Y."/>
            <person name="Lipzen A."/>
            <person name="Daum C."/>
            <person name="Hundley H."/>
            <person name="Pangilinan J."/>
            <person name="Johnson J."/>
            <person name="Barry K."/>
            <person name="LaButti K."/>
            <person name="Ng V."/>
            <person name="Ahrendt S."/>
            <person name="Min B."/>
            <person name="Choi I.G."/>
            <person name="Park H."/>
            <person name="Plett J.M."/>
            <person name="Magnuson J."/>
            <person name="Spatafora J.W."/>
            <person name="Nagy L.G."/>
            <person name="Henrissat B."/>
            <person name="Grigoriev I.V."/>
            <person name="Yang Z.L."/>
            <person name="Xu J."/>
            <person name="Martin F.M."/>
        </authorList>
    </citation>
    <scope>NUCLEOTIDE SEQUENCE</scope>
    <source>
        <strain evidence="1">ATCC 28755</strain>
    </source>
</reference>
<name>A0ACB8A5I1_9AGAM</name>
<dbReference type="Proteomes" id="UP000790377">
    <property type="component" value="Unassembled WGS sequence"/>
</dbReference>
<evidence type="ECO:0000313" key="1">
    <source>
        <dbReference type="EMBL" id="KAH7908328.1"/>
    </source>
</evidence>
<evidence type="ECO:0000313" key="2">
    <source>
        <dbReference type="Proteomes" id="UP000790377"/>
    </source>
</evidence>
<protein>
    <submittedName>
        <fullName evidence="1">Uncharacterized protein</fullName>
    </submittedName>
</protein>
<gene>
    <name evidence="1" type="ORF">BJ138DRAFT_371218</name>
</gene>
<proteinExistence type="predicted"/>
<dbReference type="EMBL" id="MU267829">
    <property type="protein sequence ID" value="KAH7908328.1"/>
    <property type="molecule type" value="Genomic_DNA"/>
</dbReference>
<sequence>MAKNKTKASAGTGKKKKTTTDALSLNQLCTLRDSERKAHFKAANTTKKYGEYVQRGRAFLASLVAEKRAAQVAHGGNNGGDHHDARGLQPEISTDELSMAFDDVPNRYSSMALELFLVEKCLSQGLRGSTAWGIYSGFKALWEMQGDSYRGSYSYDDMTKRVSGNPATSAVVKDIMKTIDNKNGVNGGSRNHAAAMTIEDMRKLMAWSYAQCPADSLDRLISQVKNNGRVDGAESRAVGEHLFIRAFTSSGFTIWTRNFELTKLRRKDITWNCKGPPYFIPHFVVNLLNRKGWQRKGEHDGALEGNLYEIYEQTETPEICMYLHLQAYFRYLEEVILRQPMEDDEFIFPRMGSNGVCYPTQETSYDTVQKALAKVSEDAGLSKHYSSHCLRRGGAQYRFMEAPLGERWSLSIVRWWGGWAESESVDTLIRYLLDELTKYEKGHSDALCPVPRQADLSFHGDRTLTQVITGAESRELKLSLDRKMDDVVDVVEKVSVKVNQVLRQLSVSSSTSGDPPSLPTTPLPTTSPLLQVTGSEPSLDVTLVPTFPGDVSSLVAPQPSPSPLSPPAFLLSAPASSFQAVSHAPTMPPPAVGEAARESEPTITVPPLAGVCIPNLSKGPDAWRMAVKQWEQPDKSIGNVALKDWPREWYTGGMKATMAAKRRFRQVIAEEFVSRHVSSHISILWPAFSHPNTGVKVQP</sequence>
<organism evidence="1 2">
    <name type="scientific">Hygrophoropsis aurantiaca</name>
    <dbReference type="NCBI Taxonomy" id="72124"/>
    <lineage>
        <taxon>Eukaryota</taxon>
        <taxon>Fungi</taxon>
        <taxon>Dikarya</taxon>
        <taxon>Basidiomycota</taxon>
        <taxon>Agaricomycotina</taxon>
        <taxon>Agaricomycetes</taxon>
        <taxon>Agaricomycetidae</taxon>
        <taxon>Boletales</taxon>
        <taxon>Coniophorineae</taxon>
        <taxon>Hygrophoropsidaceae</taxon>
        <taxon>Hygrophoropsis</taxon>
    </lineage>
</organism>
<comment type="caution">
    <text evidence="1">The sequence shown here is derived from an EMBL/GenBank/DDBJ whole genome shotgun (WGS) entry which is preliminary data.</text>
</comment>
<accession>A0ACB8A5I1</accession>
<keyword evidence="2" id="KW-1185">Reference proteome</keyword>